<dbReference type="SUPFAM" id="SSF55073">
    <property type="entry name" value="Nucleotide cyclase"/>
    <property type="match status" value="1"/>
</dbReference>
<dbReference type="Gene3D" id="3.30.70.270">
    <property type="match status" value="1"/>
</dbReference>
<evidence type="ECO:0000313" key="5">
    <source>
        <dbReference type="Proteomes" id="UP000886860"/>
    </source>
</evidence>
<organism evidence="4 5">
    <name type="scientific">Candidatus Caccovicinus merdipullorum</name>
    <dbReference type="NCBI Taxonomy" id="2840724"/>
    <lineage>
        <taxon>Bacteria</taxon>
        <taxon>Bacillati</taxon>
        <taxon>Bacillota</taxon>
        <taxon>Clostridia</taxon>
        <taxon>Eubacteriales</taxon>
        <taxon>Candidatus Caccovicinus</taxon>
    </lineage>
</organism>
<dbReference type="Proteomes" id="UP000886860">
    <property type="component" value="Unassembled WGS sequence"/>
</dbReference>
<dbReference type="PANTHER" id="PTHR33121">
    <property type="entry name" value="CYCLIC DI-GMP PHOSPHODIESTERASE PDEF"/>
    <property type="match status" value="1"/>
</dbReference>
<dbReference type="CDD" id="cd01948">
    <property type="entry name" value="EAL"/>
    <property type="match status" value="1"/>
</dbReference>
<feature type="compositionally biased region" description="Polar residues" evidence="1">
    <location>
        <begin position="58"/>
        <end position="70"/>
    </location>
</feature>
<sequence>MIWFPKKNGGNSSEESESGPSPSYPSHSQPDFNQAPADNSTNPSITAADQASGRPVPTSGTANPASGSSSVDCLSRIENVISSKDRGVVMKLYLENFKRLNQVFGYHYCQQLLSQIIQYLEEKTKHPVYRYIGVEFILILENYTQGQASALAEEILEQFDHVWKVENTDCLCSAQIGFCSYPGYADNTDEMLKYLDEAVTKAADMGPNQYACYDSVLQAVTLRKQAIAKYLQTALENQEIEVRYRPTFHTATGRFTRAEFYMRIFIQGIGMVGADEFLPIAEDSGQIRAIEYFALNQVGRCISNLILQGKEFDSVSLPISPLLFLQEDFLDEVERVMDTYKIPAGKLALEIEESTLTTAYLNINTSMQELEEMGVELILNGFGSGVSSITSILELPVHTLKFERTFIWQMETNPRSLPVIRGLLSIAEDLNLNVIAEGVETENQVSLLNSYKCPYLQGFYYSPTVTKDTLMEVIGSTLDESRQTILKEKEKMRR</sequence>
<feature type="compositionally biased region" description="Low complexity" evidence="1">
    <location>
        <begin position="9"/>
        <end position="28"/>
    </location>
</feature>
<feature type="compositionally biased region" description="Polar residues" evidence="1">
    <location>
        <begin position="29"/>
        <end position="49"/>
    </location>
</feature>
<dbReference type="SUPFAM" id="SSF141868">
    <property type="entry name" value="EAL domain-like"/>
    <property type="match status" value="1"/>
</dbReference>
<dbReference type="InterPro" id="IPR050706">
    <property type="entry name" value="Cyclic-di-GMP_PDE-like"/>
</dbReference>
<dbReference type="InterPro" id="IPR035919">
    <property type="entry name" value="EAL_sf"/>
</dbReference>
<dbReference type="GO" id="GO:0071111">
    <property type="term" value="F:cyclic-guanylate-specific phosphodiesterase activity"/>
    <property type="evidence" value="ECO:0007669"/>
    <property type="project" value="InterPro"/>
</dbReference>
<gene>
    <name evidence="4" type="ORF">IAB60_08950</name>
</gene>
<feature type="domain" description="EAL" evidence="2">
    <location>
        <begin position="224"/>
        <end position="478"/>
    </location>
</feature>
<dbReference type="EMBL" id="DVKS01000154">
    <property type="protein sequence ID" value="HIT42202.1"/>
    <property type="molecule type" value="Genomic_DNA"/>
</dbReference>
<dbReference type="Pfam" id="PF00563">
    <property type="entry name" value="EAL"/>
    <property type="match status" value="1"/>
</dbReference>
<reference evidence="4" key="2">
    <citation type="journal article" date="2021" name="PeerJ">
        <title>Extensive microbial diversity within the chicken gut microbiome revealed by metagenomics and culture.</title>
        <authorList>
            <person name="Gilroy R."/>
            <person name="Ravi A."/>
            <person name="Getino M."/>
            <person name="Pursley I."/>
            <person name="Horton D.L."/>
            <person name="Alikhan N.F."/>
            <person name="Baker D."/>
            <person name="Gharbi K."/>
            <person name="Hall N."/>
            <person name="Watson M."/>
            <person name="Adriaenssens E.M."/>
            <person name="Foster-Nyarko E."/>
            <person name="Jarju S."/>
            <person name="Secka A."/>
            <person name="Antonio M."/>
            <person name="Oren A."/>
            <person name="Chaudhuri R.R."/>
            <person name="La Ragione R."/>
            <person name="Hildebrand F."/>
            <person name="Pallen M.J."/>
        </authorList>
    </citation>
    <scope>NUCLEOTIDE SEQUENCE</scope>
    <source>
        <strain evidence="4">CHK123-3438</strain>
    </source>
</reference>
<dbReference type="InterPro" id="IPR029787">
    <property type="entry name" value="Nucleotide_cyclase"/>
</dbReference>
<dbReference type="NCBIfam" id="TIGR00254">
    <property type="entry name" value="GGDEF"/>
    <property type="match status" value="1"/>
</dbReference>
<dbReference type="Gene3D" id="3.20.20.450">
    <property type="entry name" value="EAL domain"/>
    <property type="match status" value="1"/>
</dbReference>
<dbReference type="AlphaFoldDB" id="A0A9D1GKL0"/>
<evidence type="ECO:0000256" key="1">
    <source>
        <dbReference type="SAM" id="MobiDB-lite"/>
    </source>
</evidence>
<dbReference type="PROSITE" id="PS50887">
    <property type="entry name" value="GGDEF"/>
    <property type="match status" value="1"/>
</dbReference>
<protein>
    <submittedName>
        <fullName evidence="4">GGDEF domain-containing protein</fullName>
    </submittedName>
</protein>
<name>A0A9D1GKL0_9FIRM</name>
<dbReference type="InterPro" id="IPR043128">
    <property type="entry name" value="Rev_trsase/Diguanyl_cyclase"/>
</dbReference>
<dbReference type="SMART" id="SM00267">
    <property type="entry name" value="GGDEF"/>
    <property type="match status" value="1"/>
</dbReference>
<evidence type="ECO:0000313" key="4">
    <source>
        <dbReference type="EMBL" id="HIT42202.1"/>
    </source>
</evidence>
<dbReference type="PROSITE" id="PS50883">
    <property type="entry name" value="EAL"/>
    <property type="match status" value="1"/>
</dbReference>
<accession>A0A9D1GKL0</accession>
<comment type="caution">
    <text evidence="4">The sequence shown here is derived from an EMBL/GenBank/DDBJ whole genome shotgun (WGS) entry which is preliminary data.</text>
</comment>
<dbReference type="Pfam" id="PF00990">
    <property type="entry name" value="GGDEF"/>
    <property type="match status" value="1"/>
</dbReference>
<reference evidence="4" key="1">
    <citation type="submission" date="2020-10" db="EMBL/GenBank/DDBJ databases">
        <authorList>
            <person name="Gilroy R."/>
        </authorList>
    </citation>
    <scope>NUCLEOTIDE SEQUENCE</scope>
    <source>
        <strain evidence="4">CHK123-3438</strain>
    </source>
</reference>
<dbReference type="InterPro" id="IPR000160">
    <property type="entry name" value="GGDEF_dom"/>
</dbReference>
<feature type="region of interest" description="Disordered" evidence="1">
    <location>
        <begin position="1"/>
        <end position="70"/>
    </location>
</feature>
<proteinExistence type="predicted"/>
<dbReference type="InterPro" id="IPR001633">
    <property type="entry name" value="EAL_dom"/>
</dbReference>
<dbReference type="PANTHER" id="PTHR33121:SF70">
    <property type="entry name" value="SIGNALING PROTEIN YKOW"/>
    <property type="match status" value="1"/>
</dbReference>
<feature type="domain" description="GGDEF" evidence="3">
    <location>
        <begin position="85"/>
        <end position="215"/>
    </location>
</feature>
<dbReference type="SMART" id="SM00052">
    <property type="entry name" value="EAL"/>
    <property type="match status" value="1"/>
</dbReference>
<evidence type="ECO:0000259" key="2">
    <source>
        <dbReference type="PROSITE" id="PS50883"/>
    </source>
</evidence>
<evidence type="ECO:0000259" key="3">
    <source>
        <dbReference type="PROSITE" id="PS50887"/>
    </source>
</evidence>